<dbReference type="Pfam" id="PF12833">
    <property type="entry name" value="HTH_18"/>
    <property type="match status" value="1"/>
</dbReference>
<dbReference type="PANTHER" id="PTHR43280">
    <property type="entry name" value="ARAC-FAMILY TRANSCRIPTIONAL REGULATOR"/>
    <property type="match status" value="1"/>
</dbReference>
<dbReference type="PANTHER" id="PTHR43280:SF29">
    <property type="entry name" value="ARAC-FAMILY TRANSCRIPTIONAL REGULATOR"/>
    <property type="match status" value="1"/>
</dbReference>
<evidence type="ECO:0000313" key="7">
    <source>
        <dbReference type="EMBL" id="AZQ63217.1"/>
    </source>
</evidence>
<keyword evidence="2" id="KW-0238">DNA-binding</keyword>
<feature type="transmembrane region" description="Helical" evidence="4">
    <location>
        <begin position="334"/>
        <end position="353"/>
    </location>
</feature>
<dbReference type="InterPro" id="IPR009057">
    <property type="entry name" value="Homeodomain-like_sf"/>
</dbReference>
<feature type="transmembrane region" description="Helical" evidence="4">
    <location>
        <begin position="302"/>
        <end position="322"/>
    </location>
</feature>
<feature type="transmembrane region" description="Helical" evidence="4">
    <location>
        <begin position="413"/>
        <end position="435"/>
    </location>
</feature>
<sequence length="630" mass="72853">MNNKITILFIFSLCTFFTNYNSHAQSDSITFTIKEYPVYTPKTAAIYLVTSLNEWAPNDPNFQLKKNGKEYYIRLPKQAGSFQYKFTRGNWKSVEGNDVGEIKSNRVYDASSPNEIDIKILSWQDKAKQFLNRVQLVVQDVPDETPYDATLFVTGDFNDWRTNDVESKLNKHPDGNYYITLPIGVQKFNYKVTRGSWESVEGRENGRAIGNRVYDVSIDGWKKEIKVSSWEDLSGNTMTPYMFLLLLGAFQGIVLILSIFSIQDNNRQANLILMGLIFLTSIALMSRVAMYYRDMFHEFPKIYLVPELLLFLYSPLFYFYIKQLTDSESAKKDLFYRFVPFGMQIITYIPLLAMPNEEFINGVLDKEFNWLFNLFGGLGLLFNIYYWWKCKQVLDRQKVNNVEVLSEERNLNYLSGVTAVYAGCLIIWGMLYIVGSAHYLFDYNPQNLIEFLSDTLWFMIASISFVMGYYAMNQPEILRISEVINFPDNIPNTIVNSEKVEQEVVKELSSDLIAIKNDLAIKMGEECLYENARLTLPDLAKILETNTHDLSKVINDGYKKNFYDFVNSYRVEAFVDAVNGDTDNELTYLGHAYNVGFNSKTAFNRAFKKETSKTPTQYFSMLKTLTEVSK</sequence>
<dbReference type="PROSITE" id="PS01124">
    <property type="entry name" value="HTH_ARAC_FAMILY_2"/>
    <property type="match status" value="1"/>
</dbReference>
<keyword evidence="4" id="KW-0812">Transmembrane</keyword>
<feature type="chain" id="PRO_5019248554" description="HTH araC/xylS-type domain-containing protein" evidence="5">
    <location>
        <begin position="25"/>
        <end position="630"/>
    </location>
</feature>
<protein>
    <recommendedName>
        <fullName evidence="6">HTH araC/xylS-type domain-containing protein</fullName>
    </recommendedName>
</protein>
<evidence type="ECO:0000256" key="2">
    <source>
        <dbReference type="ARBA" id="ARBA00023125"/>
    </source>
</evidence>
<dbReference type="OrthoDB" id="5492415at2"/>
<keyword evidence="4" id="KW-0472">Membrane</keyword>
<keyword evidence="3" id="KW-0804">Transcription</keyword>
<dbReference type="Proteomes" id="UP000267268">
    <property type="component" value="Chromosome 1"/>
</dbReference>
<feature type="transmembrane region" description="Helical" evidence="4">
    <location>
        <begin position="241"/>
        <end position="262"/>
    </location>
</feature>
<keyword evidence="8" id="KW-1185">Reference proteome</keyword>
<dbReference type="RefSeq" id="WP_126615495.1">
    <property type="nucleotide sequence ID" value="NZ_CP034562.1"/>
</dbReference>
<reference evidence="7 8" key="1">
    <citation type="submission" date="2018-12" db="EMBL/GenBank/DDBJ databases">
        <title>Flammeovirga pectinis sp. nov., isolated from the gut of the Korean scallop, Patinopecten yessoensis.</title>
        <authorList>
            <person name="Bae J.-W."/>
            <person name="Jeong Y.-S."/>
            <person name="Kang W."/>
        </authorList>
    </citation>
    <scope>NUCLEOTIDE SEQUENCE [LARGE SCALE GENOMIC DNA]</scope>
    <source>
        <strain evidence="7 8">L12M1</strain>
    </source>
</reference>
<dbReference type="Gene3D" id="1.10.10.60">
    <property type="entry name" value="Homeodomain-like"/>
    <property type="match status" value="1"/>
</dbReference>
<dbReference type="KEGG" id="fll:EI427_13490"/>
<dbReference type="GO" id="GO:0003700">
    <property type="term" value="F:DNA-binding transcription factor activity"/>
    <property type="evidence" value="ECO:0007669"/>
    <property type="project" value="InterPro"/>
</dbReference>
<dbReference type="SUPFAM" id="SSF46689">
    <property type="entry name" value="Homeodomain-like"/>
    <property type="match status" value="1"/>
</dbReference>
<keyword evidence="5" id="KW-0732">Signal</keyword>
<name>A0A3S9P4T9_9BACT</name>
<dbReference type="InterPro" id="IPR018060">
    <property type="entry name" value="HTH_AraC"/>
</dbReference>
<dbReference type="GO" id="GO:0043565">
    <property type="term" value="F:sequence-specific DNA binding"/>
    <property type="evidence" value="ECO:0007669"/>
    <property type="project" value="InterPro"/>
</dbReference>
<feature type="transmembrane region" description="Helical" evidence="4">
    <location>
        <begin position="455"/>
        <end position="472"/>
    </location>
</feature>
<gene>
    <name evidence="7" type="ORF">EI427_13490</name>
</gene>
<keyword evidence="4" id="KW-1133">Transmembrane helix</keyword>
<evidence type="ECO:0000256" key="1">
    <source>
        <dbReference type="ARBA" id="ARBA00023015"/>
    </source>
</evidence>
<dbReference type="Gene3D" id="2.60.40.10">
    <property type="entry name" value="Immunoglobulins"/>
    <property type="match status" value="1"/>
</dbReference>
<organism evidence="7 8">
    <name type="scientific">Flammeovirga pectinis</name>
    <dbReference type="NCBI Taxonomy" id="2494373"/>
    <lineage>
        <taxon>Bacteria</taxon>
        <taxon>Pseudomonadati</taxon>
        <taxon>Bacteroidota</taxon>
        <taxon>Cytophagia</taxon>
        <taxon>Cytophagales</taxon>
        <taxon>Flammeovirgaceae</taxon>
        <taxon>Flammeovirga</taxon>
    </lineage>
</organism>
<evidence type="ECO:0000256" key="5">
    <source>
        <dbReference type="SAM" id="SignalP"/>
    </source>
</evidence>
<proteinExistence type="predicted"/>
<dbReference type="AlphaFoldDB" id="A0A3S9P4T9"/>
<keyword evidence="1" id="KW-0805">Transcription regulation</keyword>
<feature type="signal peptide" evidence="5">
    <location>
        <begin position="1"/>
        <end position="24"/>
    </location>
</feature>
<evidence type="ECO:0000259" key="6">
    <source>
        <dbReference type="PROSITE" id="PS01124"/>
    </source>
</evidence>
<feature type="transmembrane region" description="Helical" evidence="4">
    <location>
        <begin position="269"/>
        <end position="290"/>
    </location>
</feature>
<dbReference type="InterPro" id="IPR013783">
    <property type="entry name" value="Ig-like_fold"/>
</dbReference>
<evidence type="ECO:0000256" key="4">
    <source>
        <dbReference type="SAM" id="Phobius"/>
    </source>
</evidence>
<evidence type="ECO:0000256" key="3">
    <source>
        <dbReference type="ARBA" id="ARBA00023163"/>
    </source>
</evidence>
<evidence type="ECO:0000313" key="8">
    <source>
        <dbReference type="Proteomes" id="UP000267268"/>
    </source>
</evidence>
<feature type="transmembrane region" description="Helical" evidence="4">
    <location>
        <begin position="368"/>
        <end position="388"/>
    </location>
</feature>
<dbReference type="EMBL" id="CP034562">
    <property type="protein sequence ID" value="AZQ63217.1"/>
    <property type="molecule type" value="Genomic_DNA"/>
</dbReference>
<feature type="domain" description="HTH araC/xylS-type" evidence="6">
    <location>
        <begin position="518"/>
        <end position="621"/>
    </location>
</feature>
<accession>A0A3S9P4T9</accession>